<protein>
    <submittedName>
        <fullName evidence="1">Uncharacterized protein</fullName>
    </submittedName>
</protein>
<evidence type="ECO:0000313" key="1">
    <source>
        <dbReference type="EMBL" id="GAI22289.1"/>
    </source>
</evidence>
<reference evidence="1" key="1">
    <citation type="journal article" date="2014" name="Front. Microbiol.">
        <title>High frequency of phylogenetically diverse reductive dehalogenase-homologous genes in deep subseafloor sedimentary metagenomes.</title>
        <authorList>
            <person name="Kawai M."/>
            <person name="Futagami T."/>
            <person name="Toyoda A."/>
            <person name="Takaki Y."/>
            <person name="Nishi S."/>
            <person name="Hori S."/>
            <person name="Arai W."/>
            <person name="Tsubouchi T."/>
            <person name="Morono Y."/>
            <person name="Uchiyama I."/>
            <person name="Ito T."/>
            <person name="Fujiyama A."/>
            <person name="Inagaki F."/>
            <person name="Takami H."/>
        </authorList>
    </citation>
    <scope>NUCLEOTIDE SEQUENCE</scope>
    <source>
        <strain evidence="1">Expedition CK06-06</strain>
    </source>
</reference>
<dbReference type="EMBL" id="BARV01013411">
    <property type="protein sequence ID" value="GAI22289.1"/>
    <property type="molecule type" value="Genomic_DNA"/>
</dbReference>
<dbReference type="Gene3D" id="3.40.50.300">
    <property type="entry name" value="P-loop containing nucleotide triphosphate hydrolases"/>
    <property type="match status" value="1"/>
</dbReference>
<sequence length="45" mass="4911">IDILLMNSLLKAVSPGTILVLIGDVDQLPRLFLTLVPQKVQLSPK</sequence>
<name>X1NUF4_9ZZZZ</name>
<feature type="non-terminal residue" evidence="1">
    <location>
        <position position="1"/>
    </location>
</feature>
<dbReference type="InterPro" id="IPR027417">
    <property type="entry name" value="P-loop_NTPase"/>
</dbReference>
<comment type="caution">
    <text evidence="1">The sequence shown here is derived from an EMBL/GenBank/DDBJ whole genome shotgun (WGS) entry which is preliminary data.</text>
</comment>
<gene>
    <name evidence="1" type="ORF">S06H3_24230</name>
</gene>
<dbReference type="AlphaFoldDB" id="X1NUF4"/>
<organism evidence="1">
    <name type="scientific">marine sediment metagenome</name>
    <dbReference type="NCBI Taxonomy" id="412755"/>
    <lineage>
        <taxon>unclassified sequences</taxon>
        <taxon>metagenomes</taxon>
        <taxon>ecological metagenomes</taxon>
    </lineage>
</organism>
<accession>X1NUF4</accession>
<proteinExistence type="predicted"/>